<accession>A0AAX4FTF3</accession>
<evidence type="ECO:0000313" key="3">
    <source>
        <dbReference type="Proteomes" id="UP001305652"/>
    </source>
</evidence>
<protein>
    <submittedName>
        <fullName evidence="2">Uncharacterized protein</fullName>
    </submittedName>
</protein>
<evidence type="ECO:0000256" key="1">
    <source>
        <dbReference type="SAM" id="MobiDB-lite"/>
    </source>
</evidence>
<dbReference type="GeneID" id="85732879"/>
<dbReference type="AlphaFoldDB" id="A0AAX4FTF3"/>
<proteinExistence type="predicted"/>
<reference evidence="2 3" key="1">
    <citation type="submission" date="2023-10" db="EMBL/GenBank/DDBJ databases">
        <title>The complete genome sequence of Methanoculleus receptaculi DSM 18860.</title>
        <authorList>
            <person name="Lai S.-J."/>
            <person name="You Y.-T."/>
            <person name="Chen S.-C."/>
        </authorList>
    </citation>
    <scope>NUCLEOTIDE SEQUENCE [LARGE SCALE GENOMIC DNA]</scope>
    <source>
        <strain evidence="2 3">DSM 18860</strain>
    </source>
</reference>
<feature type="region of interest" description="Disordered" evidence="1">
    <location>
        <begin position="32"/>
        <end position="58"/>
    </location>
</feature>
<keyword evidence="3" id="KW-1185">Reference proteome</keyword>
<dbReference type="KEGG" id="mrc:R6Y96_06940"/>
<dbReference type="RefSeq" id="WP_318620530.1">
    <property type="nucleotide sequence ID" value="NZ_CP137642.1"/>
</dbReference>
<organism evidence="2 3">
    <name type="scientific">Methanoculleus receptaculi</name>
    <dbReference type="NCBI Taxonomy" id="394967"/>
    <lineage>
        <taxon>Archaea</taxon>
        <taxon>Methanobacteriati</taxon>
        <taxon>Methanobacteriota</taxon>
        <taxon>Stenosarchaea group</taxon>
        <taxon>Methanomicrobia</taxon>
        <taxon>Methanomicrobiales</taxon>
        <taxon>Methanomicrobiaceae</taxon>
        <taxon>Methanoculleus</taxon>
    </lineage>
</organism>
<name>A0AAX4FTF3_9EURY</name>
<dbReference type="EMBL" id="CP137642">
    <property type="protein sequence ID" value="WOX57045.1"/>
    <property type="molecule type" value="Genomic_DNA"/>
</dbReference>
<dbReference type="Proteomes" id="UP001305652">
    <property type="component" value="Chromosome"/>
</dbReference>
<sequence>MSGGHIPFIAAVVLLVIILASAGCAELPPGVSTGQSGGIPPTEEQSSGQGYNPGYLTPATPYPTATPDVLAAPTLNRFSDTVPTSDPYVTIYQKKSKFEQTIEAYSFNLTRPPLIIEFNVEPKMITREKHTTSSYGDKDEIVVTQRYPSEDAWFRVIVRDSATGKILAEDGFGKGFSADTHKRIFVGRYGDYLLEFSGNEVTVDIQVRVGGV</sequence>
<evidence type="ECO:0000313" key="2">
    <source>
        <dbReference type="EMBL" id="WOX57045.1"/>
    </source>
</evidence>
<gene>
    <name evidence="2" type="ORF">R6Y96_06940</name>
</gene>